<accession>A0A1V8NY37</accession>
<organism evidence="1 2">
    <name type="scientific">Citrobacter braakii</name>
    <dbReference type="NCBI Taxonomy" id="57706"/>
    <lineage>
        <taxon>Bacteria</taxon>
        <taxon>Pseudomonadati</taxon>
        <taxon>Pseudomonadota</taxon>
        <taxon>Gammaproteobacteria</taxon>
        <taxon>Enterobacterales</taxon>
        <taxon>Enterobacteriaceae</taxon>
        <taxon>Citrobacter</taxon>
        <taxon>Citrobacter freundii complex</taxon>
    </lineage>
</organism>
<name>A0A1V8NY37_CITBR</name>
<sequence length="107" mass="11395">MSVIISSEPALKYIIELETILAIIIVSAWGGVVSYLMREARGRKKKNIAGCLKQVIISCFTGFLLSGIALDKGAGINMILILSGLGGVFAGPVLKMLKDKLAQVFAK</sequence>
<proteinExistence type="predicted"/>
<dbReference type="RefSeq" id="WP_046275510.1">
    <property type="nucleotide sequence ID" value="NZ_CABGPK010000004.1"/>
</dbReference>
<comment type="caution">
    <text evidence="1">The sequence shown here is derived from an EMBL/GenBank/DDBJ whole genome shotgun (WGS) entry which is preliminary data.</text>
</comment>
<reference evidence="1 2" key="1">
    <citation type="submission" date="2017-03" db="EMBL/GenBank/DDBJ databases">
        <authorList>
            <person name="Afonso C.L."/>
            <person name="Miller P.J."/>
            <person name="Scott M.A."/>
            <person name="Spackman E."/>
            <person name="Goraichik I."/>
            <person name="Dimitrov K.M."/>
            <person name="Suarez D.L."/>
            <person name="Swayne D.E."/>
        </authorList>
    </citation>
    <scope>NUCLEOTIDE SEQUENCE [LARGE SCALE GENOMIC DNA]</scope>
    <source>
        <strain evidence="1 2">ATCC 51113</strain>
    </source>
</reference>
<evidence type="ECO:0000313" key="1">
    <source>
        <dbReference type="EMBL" id="OQM41328.1"/>
    </source>
</evidence>
<gene>
    <name evidence="1" type="ORF">BZK42_15120</name>
</gene>
<evidence type="ECO:0000313" key="2">
    <source>
        <dbReference type="Proteomes" id="UP000192573"/>
    </source>
</evidence>
<evidence type="ECO:0008006" key="3">
    <source>
        <dbReference type="Google" id="ProtNLM"/>
    </source>
</evidence>
<dbReference type="Proteomes" id="UP000192573">
    <property type="component" value="Unassembled WGS sequence"/>
</dbReference>
<dbReference type="Pfam" id="PF16083">
    <property type="entry name" value="Phage_holin_3_3"/>
    <property type="match status" value="1"/>
</dbReference>
<protein>
    <recommendedName>
        <fullName evidence="3">Phage holin family protein</fullName>
    </recommendedName>
</protein>
<dbReference type="EMBL" id="NAEW01000006">
    <property type="protein sequence ID" value="OQM41328.1"/>
    <property type="molecule type" value="Genomic_DNA"/>
</dbReference>
<dbReference type="AlphaFoldDB" id="A0A1V8NY37"/>
<dbReference type="InterPro" id="IPR032126">
    <property type="entry name" value="LydA_holin"/>
</dbReference>